<dbReference type="PANTHER" id="PTHR37984">
    <property type="entry name" value="PROTEIN CBG26694"/>
    <property type="match status" value="1"/>
</dbReference>
<dbReference type="GO" id="GO:0004519">
    <property type="term" value="F:endonuclease activity"/>
    <property type="evidence" value="ECO:0007669"/>
    <property type="project" value="UniProtKB-KW"/>
</dbReference>
<dbReference type="Pfam" id="PF17921">
    <property type="entry name" value="Integrase_H2C2"/>
    <property type="match status" value="1"/>
</dbReference>
<dbReference type="PROSITE" id="PS50994">
    <property type="entry name" value="INTEGRASE"/>
    <property type="match status" value="1"/>
</dbReference>
<dbReference type="FunFam" id="3.30.420.10:FF:000063">
    <property type="entry name" value="Retrovirus-related Pol polyprotein from transposon 297-like Protein"/>
    <property type="match status" value="1"/>
</dbReference>
<dbReference type="EC" id="2.7.7.49" evidence="1"/>
<dbReference type="GO" id="GO:0006508">
    <property type="term" value="P:proteolysis"/>
    <property type="evidence" value="ECO:0007669"/>
    <property type="project" value="UniProtKB-KW"/>
</dbReference>
<dbReference type="SUPFAM" id="SSF57756">
    <property type="entry name" value="Retrovirus zinc finger-like domains"/>
    <property type="match status" value="1"/>
</dbReference>
<keyword evidence="7" id="KW-0378">Hydrolase</keyword>
<dbReference type="InterPro" id="IPR043502">
    <property type="entry name" value="DNA/RNA_pol_sf"/>
</dbReference>
<dbReference type="InterPro" id="IPR021109">
    <property type="entry name" value="Peptidase_aspartic_dom_sf"/>
</dbReference>
<dbReference type="GO" id="GO:0042575">
    <property type="term" value="C:DNA polymerase complex"/>
    <property type="evidence" value="ECO:0007669"/>
    <property type="project" value="UniProtKB-ARBA"/>
</dbReference>
<dbReference type="GO" id="GO:0003677">
    <property type="term" value="F:DNA binding"/>
    <property type="evidence" value="ECO:0007669"/>
    <property type="project" value="UniProtKB-KW"/>
</dbReference>
<keyword evidence="9" id="KW-0238">DNA-binding</keyword>
<dbReference type="InterPro" id="IPR001584">
    <property type="entry name" value="Integrase_cat-core"/>
</dbReference>
<dbReference type="InterPro" id="IPR043128">
    <property type="entry name" value="Rev_trsase/Diguanyl_cyclase"/>
</dbReference>
<evidence type="ECO:0000259" key="12">
    <source>
        <dbReference type="PROSITE" id="PS50878"/>
    </source>
</evidence>
<keyword evidence="2" id="KW-0645">Protease</keyword>
<dbReference type="InterPro" id="IPR041577">
    <property type="entry name" value="RT_RNaseH_2"/>
</dbReference>
<proteinExistence type="predicted"/>
<dbReference type="EMBL" id="GGMR01010825">
    <property type="protein sequence ID" value="MBY23444.1"/>
    <property type="molecule type" value="Transcribed_RNA"/>
</dbReference>
<name>A0A2S2P240_SCHGA</name>
<dbReference type="InterPro" id="IPR012337">
    <property type="entry name" value="RNaseH-like_sf"/>
</dbReference>
<feature type="domain" description="Reverse transcriptase" evidence="12">
    <location>
        <begin position="473"/>
        <end position="651"/>
    </location>
</feature>
<evidence type="ECO:0000259" key="13">
    <source>
        <dbReference type="PROSITE" id="PS50994"/>
    </source>
</evidence>
<feature type="domain" description="Integrase catalytic" evidence="13">
    <location>
        <begin position="1019"/>
        <end position="1178"/>
    </location>
</feature>
<keyword evidence="4" id="KW-0548">Nucleotidyltransferase</keyword>
<evidence type="ECO:0000256" key="6">
    <source>
        <dbReference type="ARBA" id="ARBA00022750"/>
    </source>
</evidence>
<feature type="region of interest" description="Disordered" evidence="11">
    <location>
        <begin position="189"/>
        <end position="221"/>
    </location>
</feature>
<evidence type="ECO:0000256" key="11">
    <source>
        <dbReference type="SAM" id="MobiDB-lite"/>
    </source>
</evidence>
<dbReference type="SUPFAM" id="SSF56672">
    <property type="entry name" value="DNA/RNA polymerases"/>
    <property type="match status" value="1"/>
</dbReference>
<evidence type="ECO:0000256" key="8">
    <source>
        <dbReference type="ARBA" id="ARBA00022918"/>
    </source>
</evidence>
<dbReference type="Gene3D" id="1.10.340.70">
    <property type="match status" value="1"/>
</dbReference>
<evidence type="ECO:0000256" key="9">
    <source>
        <dbReference type="ARBA" id="ARBA00023125"/>
    </source>
</evidence>
<dbReference type="InterPro" id="IPR036397">
    <property type="entry name" value="RNaseH_sf"/>
</dbReference>
<evidence type="ECO:0000256" key="1">
    <source>
        <dbReference type="ARBA" id="ARBA00012493"/>
    </source>
</evidence>
<dbReference type="PROSITE" id="PS50878">
    <property type="entry name" value="RT_POL"/>
    <property type="match status" value="1"/>
</dbReference>
<gene>
    <name evidence="14" type="primary">Tf2-1_19</name>
    <name evidence="14" type="ORF">g.57735</name>
</gene>
<accession>A0A2S2P240</accession>
<evidence type="ECO:0000256" key="4">
    <source>
        <dbReference type="ARBA" id="ARBA00022695"/>
    </source>
</evidence>
<dbReference type="GO" id="GO:0003964">
    <property type="term" value="F:RNA-directed DNA polymerase activity"/>
    <property type="evidence" value="ECO:0007669"/>
    <property type="project" value="UniProtKB-KW"/>
</dbReference>
<dbReference type="Gene3D" id="3.30.70.270">
    <property type="match status" value="2"/>
</dbReference>
<evidence type="ECO:0000256" key="3">
    <source>
        <dbReference type="ARBA" id="ARBA00022679"/>
    </source>
</evidence>
<dbReference type="Gene3D" id="4.10.60.10">
    <property type="entry name" value="Zinc finger, CCHC-type"/>
    <property type="match status" value="1"/>
</dbReference>
<dbReference type="InterPro" id="IPR001878">
    <property type="entry name" value="Znf_CCHC"/>
</dbReference>
<keyword evidence="10" id="KW-0511">Multifunctional enzyme</keyword>
<keyword evidence="3" id="KW-0808">Transferase</keyword>
<dbReference type="Pfam" id="PF17919">
    <property type="entry name" value="RT_RNaseH_2"/>
    <property type="match status" value="1"/>
</dbReference>
<dbReference type="CDD" id="cd09274">
    <property type="entry name" value="RNase_HI_RT_Ty3"/>
    <property type="match status" value="1"/>
</dbReference>
<dbReference type="GO" id="GO:0004190">
    <property type="term" value="F:aspartic-type endopeptidase activity"/>
    <property type="evidence" value="ECO:0007669"/>
    <property type="project" value="UniProtKB-KW"/>
</dbReference>
<dbReference type="PANTHER" id="PTHR37984:SF5">
    <property type="entry name" value="PROTEIN NYNRIN-LIKE"/>
    <property type="match status" value="1"/>
</dbReference>
<dbReference type="InterPro" id="IPR000477">
    <property type="entry name" value="RT_dom"/>
</dbReference>
<dbReference type="SMART" id="SM00343">
    <property type="entry name" value="ZnF_C2HC"/>
    <property type="match status" value="2"/>
</dbReference>
<evidence type="ECO:0000313" key="14">
    <source>
        <dbReference type="EMBL" id="MBY23444.1"/>
    </source>
</evidence>
<protein>
    <recommendedName>
        <fullName evidence="1">RNA-directed DNA polymerase</fullName>
        <ecNumber evidence="1">2.7.7.49</ecNumber>
    </recommendedName>
</protein>
<dbReference type="FunFam" id="3.10.20.370:FF:000001">
    <property type="entry name" value="Retrovirus-related Pol polyprotein from transposon 17.6-like protein"/>
    <property type="match status" value="1"/>
</dbReference>
<dbReference type="InterPro" id="IPR050951">
    <property type="entry name" value="Retrovirus_Pol_polyprotein"/>
</dbReference>
<evidence type="ECO:0000256" key="7">
    <source>
        <dbReference type="ARBA" id="ARBA00022759"/>
    </source>
</evidence>
<keyword evidence="6" id="KW-0064">Aspartyl protease</keyword>
<keyword evidence="5" id="KW-0540">Nuclease</keyword>
<keyword evidence="7" id="KW-0255">Endonuclease</keyword>
<sequence>MASNVCVGVGTVPEFNIGDDWQSYSERLDQFFIANFVNEDRKVAVLITVIGASAYATLREICDPVLPNTVKYEKLCEILSKQFAPKVAVFRERSVFYQLRQEQNESVNDWYVRIKKGAMKCKFGNNLVDVLRDKFVTGLVKGPIADRLCEEEPNKLLCDLLDIALRKEAAVTQSQLQTQTQTTINHVARANKKKSDKQSSSYNSTQKWKTNKVKEEKAVKSGPVKQSNVACFHCGKKNHNFTDCRYRSYKCKICNKIGHLAVICKSNMNVNTVEVEQPFNEFNLFNIKNGQVNYDSNFPPELINLKVNNNLIQMEIDSGAAASVITEQFFNNKLSNCELKRSYKKLNFFDGTSIQPVGQFTAEVEFNNKIVNCEFVVVKSTGNPYPLCGRNLLSKLGISWVQLNSIKDNIEASNVDELLREYKDLFCGKLGEYTYMEVHLELNTDIQPIFHKHRCIPFAHKLAVEKELQKLEDNGVIKKSDSCQWGTPLVPVLKPDGSIRLCADYKATINRFIKDVHYPFPRIEDLFATVQGGQTFSKLDFSNAYNQLKVDSETSKLLAWSTHKGTYEVLRLPYGIKPATAIFQREVEKIFKDCAFTANLLDDIIVTGRNDEEHLKNLTEVFKRCKRAGFQLNRSKCQFFQPSIKYLGHIIDKDGLRKDPEKVDSISKISRPQNVSELKSFLGMINYYGKFVKDLAKILAPLHNLLKKDTTFIWSKICDKAFNKIKTILISEQILAHYNPDLPVVLTCDASNNGLGAVLSHILSDNTEKPINFASRALSSAEKNYSTTHKEALAVVWGVTKNYQYLKGREFTIRSDHKPLMTLLGEDKVIPKMASGRVQRWAFFLSGFKYKIEFVKGTNNTAADSLSRISNLDSNLITKDDLVDQMVDVVNWVDHFVPVDYLQIRAETSKDPIIKKVINYMNTHWPKEVTDDIKPFYNRRDELIFESRILMWGYRIIIPSSLTDILLNELHGSHMGIVKMKSLARSYFWWPSLDSDIETLVKNCTICVTFRPEPPRTVLTKWPQSTRVFERIHADYAGPINNKMYLIITDSFSKWPEIFEVSKADTYNTIEKLKETFSRYGLPDTVVTDNGTPFTSGEFSEFCDLNGIKHLTSPPWHPSSNGAAENAVKSFKIGFSKILMSKSDCSTESAINKYLFYYRNSIHSTTGCTPSKLMFGREANIRLNKIKPKTHISTAVDRQIRNYKGNISNKTFFKNDSVFIRDYSKPNKKSWKTCIIDESVGNNIYICKEQLTNRYFKRHADQIIKSNISHKDAGKLISKPELNEGNSPTQTAVLEVPKESVNIDNPEVYDNTDNSLVDCSSTSMLGVNTANKNKRNICKPKKFNDFICY</sequence>
<dbReference type="Gene3D" id="3.30.420.10">
    <property type="entry name" value="Ribonuclease H-like superfamily/Ribonuclease H"/>
    <property type="match status" value="1"/>
</dbReference>
<feature type="compositionally biased region" description="Polar residues" evidence="11">
    <location>
        <begin position="198"/>
        <end position="208"/>
    </location>
</feature>
<evidence type="ECO:0000256" key="5">
    <source>
        <dbReference type="ARBA" id="ARBA00022722"/>
    </source>
</evidence>
<dbReference type="Gene3D" id="3.10.10.10">
    <property type="entry name" value="HIV Type 1 Reverse Transcriptase, subunit A, domain 1"/>
    <property type="match status" value="1"/>
</dbReference>
<dbReference type="Pfam" id="PF00078">
    <property type="entry name" value="RVT_1"/>
    <property type="match status" value="1"/>
</dbReference>
<dbReference type="GO" id="GO:0008270">
    <property type="term" value="F:zinc ion binding"/>
    <property type="evidence" value="ECO:0007669"/>
    <property type="project" value="InterPro"/>
</dbReference>
<organism evidence="14">
    <name type="scientific">Schizaphis graminum</name>
    <name type="common">Green bug aphid</name>
    <dbReference type="NCBI Taxonomy" id="13262"/>
    <lineage>
        <taxon>Eukaryota</taxon>
        <taxon>Metazoa</taxon>
        <taxon>Ecdysozoa</taxon>
        <taxon>Arthropoda</taxon>
        <taxon>Hexapoda</taxon>
        <taxon>Insecta</taxon>
        <taxon>Pterygota</taxon>
        <taxon>Neoptera</taxon>
        <taxon>Paraneoptera</taxon>
        <taxon>Hemiptera</taxon>
        <taxon>Sternorrhyncha</taxon>
        <taxon>Aphidomorpha</taxon>
        <taxon>Aphidoidea</taxon>
        <taxon>Aphididae</taxon>
        <taxon>Aphidini</taxon>
        <taxon>Schizaphis</taxon>
    </lineage>
</organism>
<dbReference type="FunFam" id="1.10.340.70:FF:000003">
    <property type="entry name" value="Protein CBG25708"/>
    <property type="match status" value="1"/>
</dbReference>
<dbReference type="SUPFAM" id="SSF50630">
    <property type="entry name" value="Acid proteases"/>
    <property type="match status" value="1"/>
</dbReference>
<dbReference type="CDD" id="cd01647">
    <property type="entry name" value="RT_LTR"/>
    <property type="match status" value="1"/>
</dbReference>
<reference evidence="14" key="1">
    <citation type="submission" date="2018-04" db="EMBL/GenBank/DDBJ databases">
        <title>Transcriptome of Schizaphis graminum biotype I.</title>
        <authorList>
            <person name="Scully E.D."/>
            <person name="Geib S.M."/>
            <person name="Palmer N.A."/>
            <person name="Koch K."/>
            <person name="Bradshaw J."/>
            <person name="Heng-Moss T."/>
            <person name="Sarath G."/>
        </authorList>
    </citation>
    <scope>NUCLEOTIDE SEQUENCE</scope>
</reference>
<evidence type="ECO:0000256" key="10">
    <source>
        <dbReference type="ARBA" id="ARBA00023268"/>
    </source>
</evidence>
<evidence type="ECO:0000256" key="2">
    <source>
        <dbReference type="ARBA" id="ARBA00022670"/>
    </source>
</evidence>
<dbReference type="FunFam" id="3.30.70.270:FF:000020">
    <property type="entry name" value="Transposon Tf2-6 polyprotein-like Protein"/>
    <property type="match status" value="1"/>
</dbReference>
<keyword evidence="8" id="KW-0695">RNA-directed DNA polymerase</keyword>
<dbReference type="GO" id="GO:0015074">
    <property type="term" value="P:DNA integration"/>
    <property type="evidence" value="ECO:0007669"/>
    <property type="project" value="InterPro"/>
</dbReference>
<dbReference type="InterPro" id="IPR041588">
    <property type="entry name" value="Integrase_H2C2"/>
</dbReference>
<dbReference type="SUPFAM" id="SSF53098">
    <property type="entry name" value="Ribonuclease H-like"/>
    <property type="match status" value="1"/>
</dbReference>
<dbReference type="Gene3D" id="2.40.70.10">
    <property type="entry name" value="Acid Proteases"/>
    <property type="match status" value="1"/>
</dbReference>
<dbReference type="Pfam" id="PF00665">
    <property type="entry name" value="rve"/>
    <property type="match status" value="1"/>
</dbReference>
<dbReference type="InterPro" id="IPR036875">
    <property type="entry name" value="Znf_CCHC_sf"/>
</dbReference>